<reference evidence="2 3" key="1">
    <citation type="submission" date="2016-02" db="EMBL/GenBank/DDBJ databases">
        <title>Genome analysis of coral dinoflagellate symbionts highlights evolutionary adaptations to a symbiotic lifestyle.</title>
        <authorList>
            <person name="Aranda M."/>
            <person name="Li Y."/>
            <person name="Liew Y.J."/>
            <person name="Baumgarten S."/>
            <person name="Simakov O."/>
            <person name="Wilson M."/>
            <person name="Piel J."/>
            <person name="Ashoor H."/>
            <person name="Bougouffa S."/>
            <person name="Bajic V.B."/>
            <person name="Ryu T."/>
            <person name="Ravasi T."/>
            <person name="Bayer T."/>
            <person name="Micklem G."/>
            <person name="Kim H."/>
            <person name="Bhak J."/>
            <person name="Lajeunesse T.C."/>
            <person name="Voolstra C.R."/>
        </authorList>
    </citation>
    <scope>NUCLEOTIDE SEQUENCE [LARGE SCALE GENOMIC DNA]</scope>
    <source>
        <strain evidence="2 3">CCMP2467</strain>
    </source>
</reference>
<sequence length="500" mass="55157">MTGISLSATVQVLARSASEPAGKELPRAPNNKGLPKRMHCTQQFREKQSSSTCGHGEKPYWEPWKDDEPDEDPVDEPEFDLRSQRAVGSVSPQLKKRPAGVPVAFQKIPKPGEPPKAFRVNASPAVKAAPQQEEMEEVLVDGHSEDPTTPPRKAKEAWPRTPEPRRNKDLVADAMGRGFGQKLQMATRAKGSVGAFLKEEKEVEAPGKWLFLLEEKPKLETAKKEKKEWKIEEAEAEKKEEFELEEDDEEMDPTVDDSSFEGGGEEPDQSLASGSVEDSNSDDTSGRDEVLLPGASVGPGRIDLRNYGQEFQDDKEKQIEQNNRIAARWGGKVQVPLASGTAQSRKGSCLLKGQVLSVVSRLRRNPPPPSPGKSIVSSTESTGTLQPQEPPYPPPPKRKKARGGAGAKARAAARRRGDPIESVAIKFRIKKEKGGQGSANEVREVFASDVLFSQDSMKDCFQCGRTLESTVEQLLRKEILPSHPIFRRMNLYETERGVLV</sequence>
<feature type="compositionally biased region" description="Acidic residues" evidence="1">
    <location>
        <begin position="242"/>
        <end position="268"/>
    </location>
</feature>
<protein>
    <submittedName>
        <fullName evidence="2">Uncharacterized protein</fullName>
    </submittedName>
</protein>
<evidence type="ECO:0000313" key="2">
    <source>
        <dbReference type="EMBL" id="OLQ15429.1"/>
    </source>
</evidence>
<feature type="region of interest" description="Disordered" evidence="1">
    <location>
        <begin position="221"/>
        <end position="328"/>
    </location>
</feature>
<evidence type="ECO:0000256" key="1">
    <source>
        <dbReference type="SAM" id="MobiDB-lite"/>
    </source>
</evidence>
<feature type="compositionally biased region" description="Basic and acidic residues" evidence="1">
    <location>
        <begin position="221"/>
        <end position="241"/>
    </location>
</feature>
<feature type="region of interest" description="Disordered" evidence="1">
    <location>
        <begin position="359"/>
        <end position="417"/>
    </location>
</feature>
<comment type="caution">
    <text evidence="2">The sequence shown here is derived from an EMBL/GenBank/DDBJ whole genome shotgun (WGS) entry which is preliminary data.</text>
</comment>
<keyword evidence="3" id="KW-1185">Reference proteome</keyword>
<dbReference type="OrthoDB" id="10543313at2759"/>
<feature type="compositionally biased region" description="Acidic residues" evidence="1">
    <location>
        <begin position="67"/>
        <end position="78"/>
    </location>
</feature>
<evidence type="ECO:0000313" key="3">
    <source>
        <dbReference type="Proteomes" id="UP000186817"/>
    </source>
</evidence>
<gene>
    <name evidence="2" type="ORF">AK812_SmicGene280</name>
</gene>
<accession>A0A1Q9F749</accession>
<feature type="region of interest" description="Disordered" evidence="1">
    <location>
        <begin position="14"/>
        <end position="169"/>
    </location>
</feature>
<dbReference type="EMBL" id="LSRX01000003">
    <property type="protein sequence ID" value="OLQ15429.1"/>
    <property type="molecule type" value="Genomic_DNA"/>
</dbReference>
<feature type="compositionally biased region" description="Basic and acidic residues" evidence="1">
    <location>
        <begin position="55"/>
        <end position="66"/>
    </location>
</feature>
<dbReference type="AlphaFoldDB" id="A0A1Q9F749"/>
<feature type="compositionally biased region" description="Basic and acidic residues" evidence="1">
    <location>
        <begin position="153"/>
        <end position="169"/>
    </location>
</feature>
<organism evidence="2 3">
    <name type="scientific">Symbiodinium microadriaticum</name>
    <name type="common">Dinoflagellate</name>
    <name type="synonym">Zooxanthella microadriatica</name>
    <dbReference type="NCBI Taxonomy" id="2951"/>
    <lineage>
        <taxon>Eukaryota</taxon>
        <taxon>Sar</taxon>
        <taxon>Alveolata</taxon>
        <taxon>Dinophyceae</taxon>
        <taxon>Suessiales</taxon>
        <taxon>Symbiodiniaceae</taxon>
        <taxon>Symbiodinium</taxon>
    </lineage>
</organism>
<dbReference type="Proteomes" id="UP000186817">
    <property type="component" value="Unassembled WGS sequence"/>
</dbReference>
<name>A0A1Q9F749_SYMMI</name>
<proteinExistence type="predicted"/>